<dbReference type="SUPFAM" id="SSF56935">
    <property type="entry name" value="Porins"/>
    <property type="match status" value="1"/>
</dbReference>
<reference evidence="1" key="2">
    <citation type="journal article" date="2021" name="Microbiome">
        <title>Successional dynamics and alternative stable states in a saline activated sludge microbial community over 9 years.</title>
        <authorList>
            <person name="Wang Y."/>
            <person name="Ye J."/>
            <person name="Ju F."/>
            <person name="Liu L."/>
            <person name="Boyd J.A."/>
            <person name="Deng Y."/>
            <person name="Parks D.H."/>
            <person name="Jiang X."/>
            <person name="Yin X."/>
            <person name="Woodcroft B.J."/>
            <person name="Tyson G.W."/>
            <person name="Hugenholtz P."/>
            <person name="Polz M.F."/>
            <person name="Zhang T."/>
        </authorList>
    </citation>
    <scope>NUCLEOTIDE SEQUENCE</scope>
    <source>
        <strain evidence="1">HKST-UBA01</strain>
    </source>
</reference>
<evidence type="ECO:0000313" key="2">
    <source>
        <dbReference type="Proteomes" id="UP000697710"/>
    </source>
</evidence>
<dbReference type="EMBL" id="JAGQHR010000083">
    <property type="protein sequence ID" value="MCA9726915.1"/>
    <property type="molecule type" value="Genomic_DNA"/>
</dbReference>
<comment type="caution">
    <text evidence="1">The sequence shown here is derived from an EMBL/GenBank/DDBJ whole genome shotgun (WGS) entry which is preliminary data.</text>
</comment>
<dbReference type="InterPro" id="IPR011486">
    <property type="entry name" value="BBP2"/>
</dbReference>
<name>A0A956LWD3_UNCEI</name>
<dbReference type="AlphaFoldDB" id="A0A956LWD3"/>
<sequence>MSHRNTIGLILLTMVVTLPTTGRSDDQDPTGESEGIEGFELTGFVDASYSGNLDMGTDTFGLDQVEIDVIRGFAGDPESKGPHGNGLLRADLEWVKDGNDWVLSAEQGYLQYTPAFAPRLTFTLGKFNAPIGFELLDPNEIYQFSHALVFDYALPTNLTGAKVAEQISDRVDVQLYLVNGWDANDLDGAGPKTVGGRGGFIFPDRAAVGLSVITGDERLHGDRTVVDVDVSVTAVPRLLVGGEFNRGTIDYSPAATAHWTGVLAMAHYDFTDWLGLTGRFDWLDDGDGVVFGDFPQTRTAFTLAPTLVLGPGMGALFEIRVDSSDEDTFLDSDHKLNGSTTSAAFEMTYSF</sequence>
<protein>
    <submittedName>
        <fullName evidence="1">Outer membrane beta-barrel protein</fullName>
    </submittedName>
</protein>
<accession>A0A956LWD3</accession>
<proteinExistence type="predicted"/>
<evidence type="ECO:0000313" key="1">
    <source>
        <dbReference type="EMBL" id="MCA9726915.1"/>
    </source>
</evidence>
<gene>
    <name evidence="1" type="ORF">KC729_04475</name>
</gene>
<dbReference type="Proteomes" id="UP000697710">
    <property type="component" value="Unassembled WGS sequence"/>
</dbReference>
<organism evidence="1 2">
    <name type="scientific">Eiseniibacteriota bacterium</name>
    <dbReference type="NCBI Taxonomy" id="2212470"/>
    <lineage>
        <taxon>Bacteria</taxon>
        <taxon>Candidatus Eiseniibacteriota</taxon>
    </lineage>
</organism>
<reference evidence="1" key="1">
    <citation type="submission" date="2020-04" db="EMBL/GenBank/DDBJ databases">
        <authorList>
            <person name="Zhang T."/>
        </authorList>
    </citation>
    <scope>NUCLEOTIDE SEQUENCE</scope>
    <source>
        <strain evidence="1">HKST-UBA01</strain>
    </source>
</reference>
<dbReference type="Pfam" id="PF07642">
    <property type="entry name" value="BBP2"/>
    <property type="match status" value="1"/>
</dbReference>